<keyword evidence="2" id="KW-1185">Reference proteome</keyword>
<accession>A0ABS3A6N4</accession>
<organism evidence="1 2">
    <name type="scientific">Vibrio neptunius</name>
    <dbReference type="NCBI Taxonomy" id="170651"/>
    <lineage>
        <taxon>Bacteria</taxon>
        <taxon>Pseudomonadati</taxon>
        <taxon>Pseudomonadota</taxon>
        <taxon>Gammaproteobacteria</taxon>
        <taxon>Vibrionales</taxon>
        <taxon>Vibrionaceae</taxon>
        <taxon>Vibrio</taxon>
    </lineage>
</organism>
<dbReference type="RefSeq" id="WP_206371494.1">
    <property type="nucleotide sequence ID" value="NZ_CAWPTM010000095.1"/>
</dbReference>
<evidence type="ECO:0000313" key="1">
    <source>
        <dbReference type="EMBL" id="MBN3579504.1"/>
    </source>
</evidence>
<reference evidence="1 2" key="1">
    <citation type="submission" date="2021-02" db="EMBL/GenBank/DDBJ databases">
        <title>Draft Genome Sequences of 5 Vibrio neptunius Strains Isolated From of Bivalve Hatcheries.</title>
        <authorList>
            <person name="Galvis F."/>
            <person name="Barja J.L."/>
            <person name="Lemos M.L."/>
            <person name="Balado M."/>
        </authorList>
    </citation>
    <scope>NUCLEOTIDE SEQUENCE [LARGE SCALE GENOMIC DNA]</scope>
    <source>
        <strain evidence="1 2">PP-145.98</strain>
    </source>
</reference>
<proteinExistence type="predicted"/>
<sequence length="57" mass="6492">MMPNAILHARMNGTENKVELDVTLEDFEKMNDEDQRQIIGERLADLVDIFVTDGNEG</sequence>
<protein>
    <submittedName>
        <fullName evidence="1">Uncharacterized protein</fullName>
    </submittedName>
</protein>
<dbReference type="Proteomes" id="UP000779070">
    <property type="component" value="Unassembled WGS sequence"/>
</dbReference>
<dbReference type="EMBL" id="JAFHLB010000026">
    <property type="protein sequence ID" value="MBN3579504.1"/>
    <property type="molecule type" value="Genomic_DNA"/>
</dbReference>
<evidence type="ECO:0000313" key="2">
    <source>
        <dbReference type="Proteomes" id="UP000779070"/>
    </source>
</evidence>
<gene>
    <name evidence="1" type="ORF">JYA62_17745</name>
</gene>
<comment type="caution">
    <text evidence="1">The sequence shown here is derived from an EMBL/GenBank/DDBJ whole genome shotgun (WGS) entry which is preliminary data.</text>
</comment>
<name>A0ABS3A6N4_9VIBR</name>